<protein>
    <recommendedName>
        <fullName evidence="5">RING-type domain-containing protein</fullName>
    </recommendedName>
</protein>
<dbReference type="SMART" id="SM00184">
    <property type="entry name" value="RING"/>
    <property type="match status" value="2"/>
</dbReference>
<dbReference type="InterPro" id="IPR001841">
    <property type="entry name" value="Znf_RING"/>
</dbReference>
<dbReference type="GO" id="GO:0061630">
    <property type="term" value="F:ubiquitin protein ligase activity"/>
    <property type="evidence" value="ECO:0007669"/>
    <property type="project" value="TreeGrafter"/>
</dbReference>
<evidence type="ECO:0000313" key="7">
    <source>
        <dbReference type="Proteomes" id="UP000626092"/>
    </source>
</evidence>
<dbReference type="SUPFAM" id="SSF57850">
    <property type="entry name" value="RING/U-box"/>
    <property type="match status" value="2"/>
</dbReference>
<comment type="caution">
    <text evidence="6">The sequence shown here is derived from an EMBL/GenBank/DDBJ whole genome shotgun (WGS) entry which is preliminary data.</text>
</comment>
<keyword evidence="3" id="KW-0862">Zinc</keyword>
<dbReference type="EMBL" id="WJXA01000002">
    <property type="protein sequence ID" value="KAF7150432.1"/>
    <property type="molecule type" value="Genomic_DNA"/>
</dbReference>
<keyword evidence="2 4" id="KW-0863">Zinc-finger</keyword>
<name>A0A834LU04_RHOSS</name>
<reference evidence="6" key="1">
    <citation type="submission" date="2019-11" db="EMBL/GenBank/DDBJ databases">
        <authorList>
            <person name="Liu Y."/>
            <person name="Hou J."/>
            <person name="Li T.-Q."/>
            <person name="Guan C.-H."/>
            <person name="Wu X."/>
            <person name="Wu H.-Z."/>
            <person name="Ling F."/>
            <person name="Zhang R."/>
            <person name="Shi X.-G."/>
            <person name="Ren J.-P."/>
            <person name="Chen E.-F."/>
            <person name="Sun J.-M."/>
        </authorList>
    </citation>
    <scope>NUCLEOTIDE SEQUENCE</scope>
    <source>
        <strain evidence="6">Adult_tree_wgs_1</strain>
        <tissue evidence="6">Leaves</tissue>
    </source>
</reference>
<dbReference type="AlphaFoldDB" id="A0A834LU04"/>
<dbReference type="Gene3D" id="3.30.40.10">
    <property type="entry name" value="Zinc/RING finger domain, C3HC4 (zinc finger)"/>
    <property type="match status" value="2"/>
</dbReference>
<evidence type="ECO:0000256" key="1">
    <source>
        <dbReference type="ARBA" id="ARBA00022723"/>
    </source>
</evidence>
<keyword evidence="1" id="KW-0479">Metal-binding</keyword>
<dbReference type="Proteomes" id="UP000626092">
    <property type="component" value="Unassembled WGS sequence"/>
</dbReference>
<gene>
    <name evidence="6" type="ORF">RHSIM_Rhsim02G0254200</name>
</gene>
<proteinExistence type="predicted"/>
<dbReference type="GO" id="GO:0008270">
    <property type="term" value="F:zinc ion binding"/>
    <property type="evidence" value="ECO:0007669"/>
    <property type="project" value="UniProtKB-KW"/>
</dbReference>
<dbReference type="OrthoDB" id="8062037at2759"/>
<sequence length="623" mass="71398">MAKAEPIGYWVSILTQLRYMVLMAFSRLGLFKSAEEAIYSGELHDHSTTSNEDSNYVLMWDGSSPSLVPVPIPIVTAFIKKRITVVLFSDFIEGADKSRIMHEFDFDGYEVDRKMRCSVCWDCIEGSHQIRELSNCSHVFHRECLDRYMVLMAFSRLGLFKSAEEAIYSGELHDHSTTSNEDSNYVLMWDGSSPSLVPVPIPIVTAFIKKRIPVVLFSDFIEGADKSRIMHEFNFDGYEVDRKMRCSVCWDCIEGSHQIRELSNCCHVFHRECLDRWVDEGQLTCPLCRSTLLPPNTSPWVVLRNADLSHTPTEQEQDQEQVQRVVEEMTDHGWLPDKGSWANIGGSSLSSMVIVGLLIVVYQHRRLRRPSSSLIVIVVDLVDYQRHRLRRLPRRRLRSSENISSASESLLPAFVDCRKVEPSCKRSPLPSPIGDQCGEMAKALPLGYLGADESTRIILHQQDYYYYYYYGFDVDHSRRKWWVDKGQLTCPLCRSKLLPPNTNPWVVAVSESSAGDTVSAPYTKLKGLTRVDFRFDMRLTVALRVVRTGGMMVNHVFVEEISNVLVDKWSPVVRQYHLRYPEPADDILFDKQCYRLPGSPFQRNCFNPLSTNFSSRKNPSVLP</sequence>
<evidence type="ECO:0000259" key="5">
    <source>
        <dbReference type="PROSITE" id="PS50089"/>
    </source>
</evidence>
<dbReference type="GO" id="GO:0016567">
    <property type="term" value="P:protein ubiquitination"/>
    <property type="evidence" value="ECO:0007669"/>
    <property type="project" value="TreeGrafter"/>
</dbReference>
<evidence type="ECO:0000256" key="3">
    <source>
        <dbReference type="ARBA" id="ARBA00022833"/>
    </source>
</evidence>
<keyword evidence="7" id="KW-1185">Reference proteome</keyword>
<dbReference type="PROSITE" id="PS50089">
    <property type="entry name" value="ZF_RING_2"/>
    <property type="match status" value="1"/>
</dbReference>
<evidence type="ECO:0000256" key="2">
    <source>
        <dbReference type="ARBA" id="ARBA00022771"/>
    </source>
</evidence>
<feature type="domain" description="RING-type" evidence="5">
    <location>
        <begin position="246"/>
        <end position="289"/>
    </location>
</feature>
<evidence type="ECO:0000313" key="6">
    <source>
        <dbReference type="EMBL" id="KAF7150432.1"/>
    </source>
</evidence>
<accession>A0A834LU04</accession>
<evidence type="ECO:0000256" key="4">
    <source>
        <dbReference type="PROSITE-ProRule" id="PRU00175"/>
    </source>
</evidence>
<organism evidence="6 7">
    <name type="scientific">Rhododendron simsii</name>
    <name type="common">Sims's rhododendron</name>
    <dbReference type="NCBI Taxonomy" id="118357"/>
    <lineage>
        <taxon>Eukaryota</taxon>
        <taxon>Viridiplantae</taxon>
        <taxon>Streptophyta</taxon>
        <taxon>Embryophyta</taxon>
        <taxon>Tracheophyta</taxon>
        <taxon>Spermatophyta</taxon>
        <taxon>Magnoliopsida</taxon>
        <taxon>eudicotyledons</taxon>
        <taxon>Gunneridae</taxon>
        <taxon>Pentapetalae</taxon>
        <taxon>asterids</taxon>
        <taxon>Ericales</taxon>
        <taxon>Ericaceae</taxon>
        <taxon>Ericoideae</taxon>
        <taxon>Rhodoreae</taxon>
        <taxon>Rhododendron</taxon>
    </lineage>
</organism>
<dbReference type="Pfam" id="PF13639">
    <property type="entry name" value="zf-RING_2"/>
    <property type="match status" value="1"/>
</dbReference>
<dbReference type="PANTHER" id="PTHR45969">
    <property type="entry name" value="RING ZINC FINGER PROTEIN-RELATED"/>
    <property type="match status" value="1"/>
</dbReference>
<dbReference type="InterPro" id="IPR013083">
    <property type="entry name" value="Znf_RING/FYVE/PHD"/>
</dbReference>
<dbReference type="PANTHER" id="PTHR45969:SF81">
    <property type="entry name" value="OS08G0157400 PROTEIN"/>
    <property type="match status" value="1"/>
</dbReference>